<dbReference type="Proteomes" id="UP000189670">
    <property type="component" value="Unassembled WGS sequence"/>
</dbReference>
<keyword evidence="9" id="KW-0479">Metal-binding</keyword>
<evidence type="ECO:0000313" key="29">
    <source>
        <dbReference type="Proteomes" id="UP000189670"/>
    </source>
</evidence>
<evidence type="ECO:0000256" key="2">
    <source>
        <dbReference type="ARBA" id="ARBA00004812"/>
    </source>
</evidence>
<dbReference type="NCBIfam" id="TIGR01369">
    <property type="entry name" value="CPSaseII_lrg"/>
    <property type="match status" value="1"/>
</dbReference>
<evidence type="ECO:0000256" key="15">
    <source>
        <dbReference type="ARBA" id="ARBA00023211"/>
    </source>
</evidence>
<dbReference type="InterPro" id="IPR005479">
    <property type="entry name" value="CPAse_ATP-bd"/>
</dbReference>
<dbReference type="InterPro" id="IPR011761">
    <property type="entry name" value="ATP-grasp"/>
</dbReference>
<dbReference type="InterPro" id="IPR033937">
    <property type="entry name" value="MGS_CPS_CarB"/>
</dbReference>
<dbReference type="PRINTS" id="PR00098">
    <property type="entry name" value="CPSASE"/>
</dbReference>
<dbReference type="InterPro" id="IPR005483">
    <property type="entry name" value="CPSase_dom"/>
</dbReference>
<evidence type="ECO:0000256" key="16">
    <source>
        <dbReference type="ARBA" id="ARBA00044063"/>
    </source>
</evidence>
<evidence type="ECO:0000256" key="19">
    <source>
        <dbReference type="ARBA" id="ARBA00044334"/>
    </source>
</evidence>
<dbReference type="FunFam" id="1.10.1030.10:FF:000002">
    <property type="entry name" value="Carbamoyl-phosphate synthase large chain"/>
    <property type="match status" value="1"/>
</dbReference>
<evidence type="ECO:0000256" key="4">
    <source>
        <dbReference type="ARBA" id="ARBA00009799"/>
    </source>
</evidence>
<dbReference type="GO" id="GO:0044205">
    <property type="term" value="P:'de novo' UMP biosynthetic process"/>
    <property type="evidence" value="ECO:0007669"/>
    <property type="project" value="UniProtKB-UniPathway"/>
</dbReference>
<evidence type="ECO:0000256" key="13">
    <source>
        <dbReference type="ARBA" id="ARBA00022842"/>
    </source>
</evidence>
<comment type="catalytic activity">
    <reaction evidence="21">
        <text>hydrogencarbonate + L-glutamine + 2 ATP + H2O = carbamoyl phosphate + L-glutamate + 2 ADP + phosphate + 2 H(+)</text>
        <dbReference type="Rhea" id="RHEA:18633"/>
        <dbReference type="ChEBI" id="CHEBI:15377"/>
        <dbReference type="ChEBI" id="CHEBI:15378"/>
        <dbReference type="ChEBI" id="CHEBI:17544"/>
        <dbReference type="ChEBI" id="CHEBI:29985"/>
        <dbReference type="ChEBI" id="CHEBI:30616"/>
        <dbReference type="ChEBI" id="CHEBI:43474"/>
        <dbReference type="ChEBI" id="CHEBI:58228"/>
        <dbReference type="ChEBI" id="CHEBI:58359"/>
        <dbReference type="ChEBI" id="CHEBI:456216"/>
        <dbReference type="EC" id="6.3.5.5"/>
    </reaction>
</comment>
<protein>
    <recommendedName>
        <fullName evidence="24">Carbamoyl phosphate synthase arginine-specific large chain, chloroplastic</fullName>
        <ecNumber evidence="16">6.3.4.16</ecNumber>
        <ecNumber evidence="5">6.3.5.5</ecNumber>
    </recommendedName>
    <alternativeName>
        <fullName evidence="18">Ammonium-dependent carbamoyl phosphate synthetase</fullName>
    </alternativeName>
    <alternativeName>
        <fullName evidence="17">Arginine-specific carbamoyl phosphate synthetase, ammonia chain</fullName>
    </alternativeName>
    <alternativeName>
        <fullName evidence="19">Glutamine-dependent carbamoyl phosphate synthetase</fullName>
    </alternativeName>
</protein>
<evidence type="ECO:0000259" key="27">
    <source>
        <dbReference type="PROSITE" id="PS51855"/>
    </source>
</evidence>
<dbReference type="Pfam" id="PF25596">
    <property type="entry name" value="CPSase_L_D1"/>
    <property type="match status" value="1"/>
</dbReference>
<dbReference type="InterPro" id="IPR058047">
    <property type="entry name" value="CPSase_preATP-grasp"/>
</dbReference>
<dbReference type="UniPathway" id="UPA00070">
    <property type="reaction ID" value="UER00115"/>
</dbReference>
<reference evidence="29" key="1">
    <citation type="submission" date="2012-11" db="EMBL/GenBank/DDBJ databases">
        <authorList>
            <person name="Lucero-Rivera Y.E."/>
            <person name="Tovar-Ramirez D."/>
        </authorList>
    </citation>
    <scope>NUCLEOTIDE SEQUENCE [LARGE SCALE GENOMIC DNA]</scope>
    <source>
        <strain evidence="29">Araruama</strain>
    </source>
</reference>
<dbReference type="SUPFAM" id="SSF52335">
    <property type="entry name" value="Methylglyoxal synthase-like"/>
    <property type="match status" value="1"/>
</dbReference>
<dbReference type="GO" id="GO:0005524">
    <property type="term" value="F:ATP binding"/>
    <property type="evidence" value="ECO:0007669"/>
    <property type="project" value="UniProtKB-UniRule"/>
</dbReference>
<dbReference type="GO" id="GO:0004087">
    <property type="term" value="F:carbamoyl-phosphate synthase (ammonia) activity"/>
    <property type="evidence" value="ECO:0007669"/>
    <property type="project" value="UniProtKB-EC"/>
</dbReference>
<name>A0A1V1P695_9BACT</name>
<evidence type="ECO:0000256" key="3">
    <source>
        <dbReference type="ARBA" id="ARBA00005077"/>
    </source>
</evidence>
<evidence type="ECO:0000256" key="22">
    <source>
        <dbReference type="ARBA" id="ARBA00057223"/>
    </source>
</evidence>
<dbReference type="FunFam" id="3.40.50.20:FF:000003">
    <property type="entry name" value="Carbamoyl-phosphate synthase large chain"/>
    <property type="match status" value="1"/>
</dbReference>
<dbReference type="InterPro" id="IPR016185">
    <property type="entry name" value="PreATP-grasp_dom_sf"/>
</dbReference>
<keyword evidence="11 25" id="KW-0547">Nucleotide-binding</keyword>
<evidence type="ECO:0000313" key="28">
    <source>
        <dbReference type="EMBL" id="ETR70314.1"/>
    </source>
</evidence>
<proteinExistence type="inferred from homology"/>
<dbReference type="InterPro" id="IPR006275">
    <property type="entry name" value="CPSase_lsu"/>
</dbReference>
<dbReference type="SUPFAM" id="SSF56059">
    <property type="entry name" value="Glutathione synthetase ATP-binding domain-like"/>
    <property type="match status" value="2"/>
</dbReference>
<dbReference type="Pfam" id="PF02787">
    <property type="entry name" value="CPSase_L_D3"/>
    <property type="match status" value="1"/>
</dbReference>
<keyword evidence="10" id="KW-0677">Repeat</keyword>
<dbReference type="Pfam" id="PF02142">
    <property type="entry name" value="MGS"/>
    <property type="match status" value="1"/>
</dbReference>
<comment type="pathway">
    <text evidence="3">Amino-acid biosynthesis; L-arginine biosynthesis; carbamoyl phosphate from bicarbonate: step 1/1.</text>
</comment>
<dbReference type="EMBL" id="ATBP01000444">
    <property type="protein sequence ID" value="ETR70314.1"/>
    <property type="molecule type" value="Genomic_DNA"/>
</dbReference>
<feature type="domain" description="MGS-like" evidence="27">
    <location>
        <begin position="720"/>
        <end position="856"/>
    </location>
</feature>
<dbReference type="Pfam" id="PF02786">
    <property type="entry name" value="CPSase_L_D2"/>
    <property type="match status" value="2"/>
</dbReference>
<evidence type="ECO:0000256" key="5">
    <source>
        <dbReference type="ARBA" id="ARBA00012738"/>
    </source>
</evidence>
<comment type="function">
    <text evidence="22">Large subunit of the glutamine-dependent carbamoyl phosphate synthetase (CPSase). CPSase catalyzes the formation of carbamoyl phosphate from the ammonia moiety of glutamine, carbonate, and phosphate donated by ATP, constituting the first step of 2 biosynthetic pathways, one leading to arginine and/or urea and the other to pyrimidine nucleotides. The large subunit (synthetase) binds the substrates ammonia (free or transferred from glutamine from the small subunit), hydrogencarbonate and ATP and carries out an ATP-coupled ligase reaction, activating hydrogencarbonate by forming carboxy phosphate which reacts with ammonia to form carbamoyl phosphate.</text>
</comment>
<feature type="domain" description="ATP-grasp" evidence="26">
    <location>
        <begin position="462"/>
        <end position="653"/>
    </location>
</feature>
<dbReference type="FunFam" id="3.30.470.20:FF:000007">
    <property type="entry name" value="Carbamoyl-phosphate synthase large chain"/>
    <property type="match status" value="1"/>
</dbReference>
<organism evidence="28 29">
    <name type="scientific">Candidatus Magnetoglobus multicellularis str. Araruama</name>
    <dbReference type="NCBI Taxonomy" id="890399"/>
    <lineage>
        <taxon>Bacteria</taxon>
        <taxon>Pseudomonadati</taxon>
        <taxon>Thermodesulfobacteriota</taxon>
        <taxon>Desulfobacteria</taxon>
        <taxon>Desulfobacterales</taxon>
        <taxon>Desulfobacteraceae</taxon>
        <taxon>Candidatus Magnetoglobus</taxon>
    </lineage>
</organism>
<dbReference type="SMART" id="SM00851">
    <property type="entry name" value="MGS"/>
    <property type="match status" value="1"/>
</dbReference>
<evidence type="ECO:0000256" key="9">
    <source>
        <dbReference type="ARBA" id="ARBA00022723"/>
    </source>
</evidence>
<dbReference type="PROSITE" id="PS50975">
    <property type="entry name" value="ATP_GRASP"/>
    <property type="match status" value="2"/>
</dbReference>
<evidence type="ECO:0000256" key="18">
    <source>
        <dbReference type="ARBA" id="ARBA00044318"/>
    </source>
</evidence>
<dbReference type="PANTHER" id="PTHR11405">
    <property type="entry name" value="CARBAMOYLTRANSFERASE FAMILY MEMBER"/>
    <property type="match status" value="1"/>
</dbReference>
<evidence type="ECO:0000256" key="10">
    <source>
        <dbReference type="ARBA" id="ARBA00022737"/>
    </source>
</evidence>
<dbReference type="InterPro" id="IPR036914">
    <property type="entry name" value="MGS-like_dom_sf"/>
</dbReference>
<dbReference type="GO" id="GO:0046872">
    <property type="term" value="F:metal ion binding"/>
    <property type="evidence" value="ECO:0007669"/>
    <property type="project" value="UniProtKB-KW"/>
</dbReference>
<keyword evidence="7" id="KW-0436">Ligase</keyword>
<evidence type="ECO:0000259" key="26">
    <source>
        <dbReference type="PROSITE" id="PS50975"/>
    </source>
</evidence>
<dbReference type="CDD" id="cd01424">
    <property type="entry name" value="MGS_CPS_II"/>
    <property type="match status" value="1"/>
</dbReference>
<evidence type="ECO:0000256" key="21">
    <source>
        <dbReference type="ARBA" id="ARBA00048816"/>
    </source>
</evidence>
<evidence type="ECO:0000256" key="6">
    <source>
        <dbReference type="ARBA" id="ARBA00022571"/>
    </source>
</evidence>
<keyword evidence="8" id="KW-0028">Amino-acid biosynthesis</keyword>
<feature type="domain" description="ATP-grasp" evidence="26">
    <location>
        <begin position="2"/>
        <end position="116"/>
    </location>
</feature>
<evidence type="ECO:0000256" key="20">
    <source>
        <dbReference type="ARBA" id="ARBA00047359"/>
    </source>
</evidence>
<dbReference type="EC" id="6.3.4.16" evidence="16"/>
<dbReference type="GO" id="GO:0006526">
    <property type="term" value="P:L-arginine biosynthetic process"/>
    <property type="evidence" value="ECO:0007669"/>
    <property type="project" value="UniProtKB-KW"/>
</dbReference>
<dbReference type="NCBIfam" id="NF003671">
    <property type="entry name" value="PRK05294.1"/>
    <property type="match status" value="1"/>
</dbReference>
<dbReference type="PROSITE" id="PS51855">
    <property type="entry name" value="MGS"/>
    <property type="match status" value="1"/>
</dbReference>
<comment type="cofactor">
    <cofactor evidence="1">
        <name>Mn(2+)</name>
        <dbReference type="ChEBI" id="CHEBI:29035"/>
    </cofactor>
</comment>
<keyword evidence="12 25" id="KW-0067">ATP-binding</keyword>
<dbReference type="SUPFAM" id="SSF52440">
    <property type="entry name" value="PreATP-grasp domain"/>
    <property type="match status" value="1"/>
</dbReference>
<keyword evidence="15" id="KW-0464">Manganese</keyword>
<evidence type="ECO:0000256" key="14">
    <source>
        <dbReference type="ARBA" id="ARBA00022975"/>
    </source>
</evidence>
<dbReference type="Gene3D" id="3.40.50.1380">
    <property type="entry name" value="Methylglyoxal synthase-like domain"/>
    <property type="match status" value="1"/>
</dbReference>
<dbReference type="InterPro" id="IPR036897">
    <property type="entry name" value="CarbamoylP_synth_lsu_oligo_sf"/>
</dbReference>
<gene>
    <name evidence="28" type="primary">carB</name>
    <name evidence="28" type="ORF">OMM_03326</name>
</gene>
<dbReference type="EC" id="6.3.5.5" evidence="5"/>
<dbReference type="SUPFAM" id="SSF48108">
    <property type="entry name" value="Carbamoyl phosphate synthetase, large subunit connection domain"/>
    <property type="match status" value="1"/>
</dbReference>
<evidence type="ECO:0000256" key="7">
    <source>
        <dbReference type="ARBA" id="ARBA00022598"/>
    </source>
</evidence>
<comment type="pathway">
    <text evidence="2">Pyrimidine metabolism; UMP biosynthesis via de novo pathway; (S)-dihydroorotate from bicarbonate: step 1/3.</text>
</comment>
<keyword evidence="13" id="KW-0460">Magnesium</keyword>
<dbReference type="Gene3D" id="1.10.1030.10">
    <property type="entry name" value="Carbamoyl-phosphate synthetase, large subunit oligomerisation domain"/>
    <property type="match status" value="1"/>
</dbReference>
<dbReference type="FunFam" id="3.30.1490.20:FF:000001">
    <property type="entry name" value="Carbamoyl-phosphate synthase large chain"/>
    <property type="match status" value="1"/>
</dbReference>
<comment type="catalytic activity">
    <reaction evidence="20">
        <text>hydrogencarbonate + NH4(+) + 2 ATP = carbamoyl phosphate + 2 ADP + phosphate + 2 H(+)</text>
        <dbReference type="Rhea" id="RHEA:18029"/>
        <dbReference type="ChEBI" id="CHEBI:15378"/>
        <dbReference type="ChEBI" id="CHEBI:17544"/>
        <dbReference type="ChEBI" id="CHEBI:28938"/>
        <dbReference type="ChEBI" id="CHEBI:30616"/>
        <dbReference type="ChEBI" id="CHEBI:43474"/>
        <dbReference type="ChEBI" id="CHEBI:58228"/>
        <dbReference type="ChEBI" id="CHEBI:456216"/>
        <dbReference type="EC" id="6.3.4.16"/>
    </reaction>
</comment>
<evidence type="ECO:0000256" key="12">
    <source>
        <dbReference type="ARBA" id="ARBA00022840"/>
    </source>
</evidence>
<keyword evidence="6" id="KW-0055">Arginine biosynthesis</keyword>
<dbReference type="PROSITE" id="PS00866">
    <property type="entry name" value="CPSASE_1"/>
    <property type="match status" value="1"/>
</dbReference>
<dbReference type="InterPro" id="IPR011607">
    <property type="entry name" value="MGS-like_dom"/>
</dbReference>
<dbReference type="PANTHER" id="PTHR11405:SF53">
    <property type="entry name" value="CARBAMOYL-PHOSPHATE SYNTHASE [AMMONIA], MITOCHONDRIAL"/>
    <property type="match status" value="1"/>
</dbReference>
<dbReference type="AlphaFoldDB" id="A0A1V1P695"/>
<dbReference type="InterPro" id="IPR005480">
    <property type="entry name" value="CPSase_lsu_oligo"/>
</dbReference>
<dbReference type="PROSITE" id="PS00867">
    <property type="entry name" value="CPSASE_2"/>
    <property type="match status" value="2"/>
</dbReference>
<dbReference type="SMART" id="SM01096">
    <property type="entry name" value="CPSase_L_D3"/>
    <property type="match status" value="1"/>
</dbReference>
<sequence length="856" mass="95165">MEEYELEVMRDINDNVVIVCSIENMDPMGIHTGDSVTVAPAQTLTDKEFQEMRNASIAIMREIGVETGGSNVQFAVNPDTGEQVVIEMNPRVSRSSALASKATGFPIAKIAAKLAVGYTLDEIPNDITRETLACFEPTLDYCVVKIPRWTFEKFPETPDELTTSMRSVGETMAIGRTFKEAFQKGLRSLEIGRFGLGADGKDTIPDYNEIERKLAVPNSQRIFYIRHALMQGFSIDDIFKVTSIDRWFLFQIKQIVDMEEQIKQCQTDQKTIIEKAKKTGFSDYQIAHLLNISPEKVYQFRKDHNIRPVYKLVDTCAAEFQAATPYYYSTYEEENEARMTQIKKVVILGGGPNRIGQGIEFDYCCVHASFALRDEGIESIMVNSNPETVSTDYDTSDKLYFEPLTFEDVMHIIEMEKPDGVIVQFGGQTPLNLVSDLYREKVPILGTQPESIDRAEDRELFQAMLKKLNLVQPDNGIARSIDEAIQVAEKIGYPVVVRPSYVLGGRAMKIVYNQSELADFTHLGLMASPGHPVLIDKFVENAVELDVDAISDGTNTIIGGIMEHIEEAGVHSGDSACFLPPRSISDRILSQIMDATKSMAQELSVVGLMNVQYAIQQEQVYVLEVNPRASRTIPFVSKATGVPLARLATQVMLGHTLNDLGLTQEAHVNHFSVKEVVLPFDRFPGVDTLLGPEMKSTGEVMGIDTSFGRAFLKAQLAAGQNLPKFGSVFISVKDTDKPSVLPLARQFIQLGFTIYATHGTALYLTQHQLVVQEINKVSMGSPHVLDAIKNNDIQMVINTGEPDAMTIQDGYKIRRTTLKYNIPYTTTIAGARGICTAIADLKENESDVSSIQFYHG</sequence>
<comment type="similarity">
    <text evidence="4">Belongs to the CarB family.</text>
</comment>
<evidence type="ECO:0000256" key="23">
    <source>
        <dbReference type="ARBA" id="ARBA00062056"/>
    </source>
</evidence>
<dbReference type="FunFam" id="3.30.470.20:FF:000013">
    <property type="entry name" value="Carbamoyl-phosphate synthase large chain"/>
    <property type="match status" value="1"/>
</dbReference>
<dbReference type="Gene3D" id="3.30.470.20">
    <property type="entry name" value="ATP-grasp fold, B domain"/>
    <property type="match status" value="2"/>
</dbReference>
<evidence type="ECO:0000256" key="25">
    <source>
        <dbReference type="PROSITE-ProRule" id="PRU00409"/>
    </source>
</evidence>
<evidence type="ECO:0000256" key="24">
    <source>
        <dbReference type="ARBA" id="ARBA00074190"/>
    </source>
</evidence>
<dbReference type="GO" id="GO:0006541">
    <property type="term" value="P:glutamine metabolic process"/>
    <property type="evidence" value="ECO:0007669"/>
    <property type="project" value="TreeGrafter"/>
</dbReference>
<keyword evidence="14" id="KW-0665">Pyrimidine biosynthesis</keyword>
<comment type="caution">
    <text evidence="28">The sequence shown here is derived from an EMBL/GenBank/DDBJ whole genome shotgun (WGS) entry which is preliminary data.</text>
</comment>
<dbReference type="GO" id="GO:0004088">
    <property type="term" value="F:carbamoyl-phosphate synthase (glutamine-hydrolyzing) activity"/>
    <property type="evidence" value="ECO:0007669"/>
    <property type="project" value="UniProtKB-EC"/>
</dbReference>
<accession>A0A1V1P695</accession>
<dbReference type="Gene3D" id="3.40.50.20">
    <property type="match status" value="1"/>
</dbReference>
<evidence type="ECO:0000256" key="11">
    <source>
        <dbReference type="ARBA" id="ARBA00022741"/>
    </source>
</evidence>
<dbReference type="GO" id="GO:0005737">
    <property type="term" value="C:cytoplasm"/>
    <property type="evidence" value="ECO:0007669"/>
    <property type="project" value="TreeGrafter"/>
</dbReference>
<evidence type="ECO:0000256" key="8">
    <source>
        <dbReference type="ARBA" id="ARBA00022605"/>
    </source>
</evidence>
<evidence type="ECO:0000256" key="17">
    <source>
        <dbReference type="ARBA" id="ARBA00044249"/>
    </source>
</evidence>
<comment type="subunit">
    <text evidence="23">Composed of two chains; the small (or glutamine) chain promotes the hydrolysis of glutamine to ammonia, which is used by the large (or ammonia) chain to synthesize carbamoyl phosphate. Tetramer of heterodimers (alpha,beta)4.</text>
</comment>
<evidence type="ECO:0000256" key="1">
    <source>
        <dbReference type="ARBA" id="ARBA00001936"/>
    </source>
</evidence>
<dbReference type="NCBIfam" id="NF009455">
    <property type="entry name" value="PRK12815.1"/>
    <property type="match status" value="1"/>
</dbReference>